<dbReference type="InterPro" id="IPR047057">
    <property type="entry name" value="MerR_fam"/>
</dbReference>
<dbReference type="InterPro" id="IPR000551">
    <property type="entry name" value="MerR-type_HTH_dom"/>
</dbReference>
<sequence>MKYSIGDVAKLTGISVSTLRFYDKEGFFKDLKRTEGGIRVFSDKELEVLNVIDCLKHSGLSIKDIKEFLIWCAQGDSSIEKRRALFYARKEEVMSQIALLQETLDFLKYKCWFYDMAKKLGSTDAVLNLDEKDIPSEFLKFAHRSKKAA</sequence>
<dbReference type="Proteomes" id="UP000018458">
    <property type="component" value="Unassembled WGS sequence"/>
</dbReference>
<dbReference type="EMBL" id="AEVO01000026">
    <property type="protein sequence ID" value="EFY07595.1"/>
    <property type="molecule type" value="Genomic_DNA"/>
</dbReference>
<evidence type="ECO:0000313" key="3">
    <source>
        <dbReference type="EMBL" id="EFY07595.1"/>
    </source>
</evidence>
<dbReference type="RefSeq" id="WP_009142799.1">
    <property type="nucleotide sequence ID" value="NZ_GL830964.1"/>
</dbReference>
<dbReference type="CDD" id="cd01109">
    <property type="entry name" value="HTH_YyaN"/>
    <property type="match status" value="1"/>
</dbReference>
<dbReference type="GO" id="GO:0003700">
    <property type="term" value="F:DNA-binding transcription factor activity"/>
    <property type="evidence" value="ECO:0007669"/>
    <property type="project" value="InterPro"/>
</dbReference>
<dbReference type="SMART" id="SM00422">
    <property type="entry name" value="HTH_MERR"/>
    <property type="match status" value="1"/>
</dbReference>
<evidence type="ECO:0000256" key="1">
    <source>
        <dbReference type="ARBA" id="ARBA00023125"/>
    </source>
</evidence>
<dbReference type="STRING" id="762983.HMPREF9444_00581"/>
<name>E8LIR1_SUCHY</name>
<dbReference type="OrthoDB" id="9808480at2"/>
<dbReference type="HOGENOM" id="CLU_060077_8_0_6"/>
<dbReference type="SUPFAM" id="SSF46955">
    <property type="entry name" value="Putative DNA-binding domain"/>
    <property type="match status" value="1"/>
</dbReference>
<protein>
    <submittedName>
        <fullName evidence="3">Transcriptional regulator, MerR family</fullName>
    </submittedName>
</protein>
<evidence type="ECO:0000313" key="4">
    <source>
        <dbReference type="Proteomes" id="UP000018458"/>
    </source>
</evidence>
<reference evidence="3 4" key="1">
    <citation type="submission" date="2011-01" db="EMBL/GenBank/DDBJ databases">
        <authorList>
            <person name="Weinstock G."/>
            <person name="Sodergren E."/>
            <person name="Clifton S."/>
            <person name="Fulton L."/>
            <person name="Fulton B."/>
            <person name="Courtney L."/>
            <person name="Fronick C."/>
            <person name="Harrison M."/>
            <person name="Strong C."/>
            <person name="Farmer C."/>
            <person name="Delahaunty K."/>
            <person name="Markovic C."/>
            <person name="Hall O."/>
            <person name="Minx P."/>
            <person name="Tomlinson C."/>
            <person name="Mitreva M."/>
            <person name="Hou S."/>
            <person name="Chen J."/>
            <person name="Wollam A."/>
            <person name="Pepin K.H."/>
            <person name="Johnson M."/>
            <person name="Bhonagiri V."/>
            <person name="Zhang X."/>
            <person name="Suruliraj S."/>
            <person name="Warren W."/>
            <person name="Chinwalla A."/>
            <person name="Mardis E.R."/>
            <person name="Wilson R.K."/>
        </authorList>
    </citation>
    <scope>NUCLEOTIDE SEQUENCE [LARGE SCALE GENOMIC DNA]</scope>
    <source>
        <strain evidence="4">DSM 22608 / JCM 16073 / KCTC 15190 / YIT 12066</strain>
    </source>
</reference>
<proteinExistence type="predicted"/>
<dbReference type="AlphaFoldDB" id="E8LIR1"/>
<keyword evidence="4" id="KW-1185">Reference proteome</keyword>
<keyword evidence="1" id="KW-0238">DNA-binding</keyword>
<gene>
    <name evidence="3" type="ORF">HMPREF9444_00581</name>
</gene>
<dbReference type="eggNOG" id="COG0789">
    <property type="taxonomic scope" value="Bacteria"/>
</dbReference>
<dbReference type="PANTHER" id="PTHR30204:SF83">
    <property type="entry name" value="TRANSCRIPTIONAL REGULATOR, MERR FAMILY"/>
    <property type="match status" value="1"/>
</dbReference>
<dbReference type="GO" id="GO:0003677">
    <property type="term" value="F:DNA binding"/>
    <property type="evidence" value="ECO:0007669"/>
    <property type="project" value="UniProtKB-KW"/>
</dbReference>
<dbReference type="PROSITE" id="PS00552">
    <property type="entry name" value="HTH_MERR_1"/>
    <property type="match status" value="1"/>
</dbReference>
<evidence type="ECO:0000259" key="2">
    <source>
        <dbReference type="PROSITE" id="PS50937"/>
    </source>
</evidence>
<dbReference type="InterPro" id="IPR009061">
    <property type="entry name" value="DNA-bd_dom_put_sf"/>
</dbReference>
<dbReference type="PROSITE" id="PS50937">
    <property type="entry name" value="HTH_MERR_2"/>
    <property type="match status" value="1"/>
</dbReference>
<dbReference type="PRINTS" id="PR00040">
    <property type="entry name" value="HTHMERR"/>
</dbReference>
<organism evidence="3 4">
    <name type="scientific">Succinatimonas hippei (strain DSM 22608 / JCM 16073 / KCTC 15190 / YIT 12066)</name>
    <dbReference type="NCBI Taxonomy" id="762983"/>
    <lineage>
        <taxon>Bacteria</taxon>
        <taxon>Pseudomonadati</taxon>
        <taxon>Pseudomonadota</taxon>
        <taxon>Gammaproteobacteria</taxon>
        <taxon>Aeromonadales</taxon>
        <taxon>Succinivibrionaceae</taxon>
        <taxon>Succinatimonas</taxon>
    </lineage>
</organism>
<dbReference type="Pfam" id="PF13411">
    <property type="entry name" value="MerR_1"/>
    <property type="match status" value="1"/>
</dbReference>
<dbReference type="Gene3D" id="1.10.1660.10">
    <property type="match status" value="1"/>
</dbReference>
<comment type="caution">
    <text evidence="3">The sequence shown here is derived from an EMBL/GenBank/DDBJ whole genome shotgun (WGS) entry which is preliminary data.</text>
</comment>
<dbReference type="PANTHER" id="PTHR30204">
    <property type="entry name" value="REDOX-CYCLING DRUG-SENSING TRANSCRIPTIONAL ACTIVATOR SOXR"/>
    <property type="match status" value="1"/>
</dbReference>
<accession>E8LIR1</accession>
<feature type="domain" description="HTH merR-type" evidence="2">
    <location>
        <begin position="2"/>
        <end position="71"/>
    </location>
</feature>